<reference evidence="2 3" key="2">
    <citation type="journal article" date="2021" name="Int. J. Syst. Evol. Microbiol.">
        <title>Roseibium litorale sp. nov., isolated from a tidal flat sediment and proposal for the reclassification of Labrenzia polysiphoniae as Roseibium polysiphoniae comb. nov.</title>
        <authorList>
            <person name="Liu Y."/>
            <person name="Pei T."/>
            <person name="Du J."/>
            <person name="Chao M."/>
            <person name="Deng M.R."/>
            <person name="Zhu H."/>
        </authorList>
    </citation>
    <scope>NUCLEOTIDE SEQUENCE [LARGE SCALE GENOMIC DNA]</scope>
    <source>
        <strain evidence="2 3">4C16A</strain>
    </source>
</reference>
<dbReference type="SMART" id="SM00470">
    <property type="entry name" value="ParB"/>
    <property type="match status" value="1"/>
</dbReference>
<dbReference type="PANTHER" id="PTHR33375:SF1">
    <property type="entry name" value="CHROMOSOME-PARTITIONING PROTEIN PARB-RELATED"/>
    <property type="match status" value="1"/>
</dbReference>
<name>A0ABR9CJC4_9HYPH</name>
<dbReference type="PANTHER" id="PTHR33375">
    <property type="entry name" value="CHROMOSOME-PARTITIONING PROTEIN PARB-RELATED"/>
    <property type="match status" value="1"/>
</dbReference>
<evidence type="ECO:0000313" key="2">
    <source>
        <dbReference type="EMBL" id="MBD8890927.1"/>
    </source>
</evidence>
<dbReference type="EMBL" id="JACYXI010000002">
    <property type="protein sequence ID" value="MBD8890927.1"/>
    <property type="molecule type" value="Genomic_DNA"/>
</dbReference>
<dbReference type="InterPro" id="IPR036086">
    <property type="entry name" value="ParB/Sulfiredoxin_sf"/>
</dbReference>
<keyword evidence="3" id="KW-1185">Reference proteome</keyword>
<dbReference type="Gene3D" id="3.90.1530.30">
    <property type="match status" value="1"/>
</dbReference>
<sequence length="279" mass="31030">MTYQSIKVSLIDIPDGRIRDVDQEWAECLAAMFGELGQKTPIDVVAAGNRFTVVAGAHRLTAAKIAKWNEIEARVLTEEGGVLEAHDYRLHEIMENLARKDFTALERCESLAEMKRIYEQLHPETKHGGKRGNQHTGGMDRQVAIFAFCQNASESTGLSRRSVELAVQIFEGLSPETRERLKGTDFARKQSDLKALAGLSAETQAKVLGLILGEKPEAGSIAEALALIDGRKPESDDEKRRQTVASYLPKLGKPFRAVLFRGFKAEILELVRKEGWLDE</sequence>
<feature type="domain" description="ParB-like N-terminal" evidence="1">
    <location>
        <begin position="4"/>
        <end position="97"/>
    </location>
</feature>
<dbReference type="InterPro" id="IPR003115">
    <property type="entry name" value="ParB_N"/>
</dbReference>
<gene>
    <name evidence="2" type="ORF">IG616_05180</name>
</gene>
<dbReference type="Pfam" id="PF02195">
    <property type="entry name" value="ParB_N"/>
    <property type="match status" value="1"/>
</dbReference>
<evidence type="ECO:0000259" key="1">
    <source>
        <dbReference type="SMART" id="SM00470"/>
    </source>
</evidence>
<dbReference type="Proteomes" id="UP000632063">
    <property type="component" value="Unassembled WGS sequence"/>
</dbReference>
<dbReference type="SUPFAM" id="SSF110849">
    <property type="entry name" value="ParB/Sulfiredoxin"/>
    <property type="match status" value="1"/>
</dbReference>
<proteinExistence type="predicted"/>
<protein>
    <submittedName>
        <fullName evidence="2">ParB N-terminal domain-containing protein</fullName>
    </submittedName>
</protein>
<organism evidence="2 3">
    <name type="scientific">Roseibium litorale</name>
    <dbReference type="NCBI Taxonomy" id="2803841"/>
    <lineage>
        <taxon>Bacteria</taxon>
        <taxon>Pseudomonadati</taxon>
        <taxon>Pseudomonadota</taxon>
        <taxon>Alphaproteobacteria</taxon>
        <taxon>Hyphomicrobiales</taxon>
        <taxon>Stappiaceae</taxon>
        <taxon>Roseibium</taxon>
    </lineage>
</organism>
<comment type="caution">
    <text evidence="2">The sequence shown here is derived from an EMBL/GenBank/DDBJ whole genome shotgun (WGS) entry which is preliminary data.</text>
</comment>
<dbReference type="InterPro" id="IPR050336">
    <property type="entry name" value="Chromosome_partition/occlusion"/>
</dbReference>
<reference evidence="3" key="1">
    <citation type="submission" date="2020-09" db="EMBL/GenBank/DDBJ databases">
        <title>The genome sequence of strain Labrenzia suaedae 4C16A.</title>
        <authorList>
            <person name="Liu Y."/>
        </authorList>
    </citation>
    <scope>NUCLEOTIDE SEQUENCE [LARGE SCALE GENOMIC DNA]</scope>
    <source>
        <strain evidence="3">4C16A</strain>
    </source>
</reference>
<accession>A0ABR9CJC4</accession>
<evidence type="ECO:0000313" key="3">
    <source>
        <dbReference type="Proteomes" id="UP000632063"/>
    </source>
</evidence>